<reference evidence="3" key="1">
    <citation type="submission" date="2025-08" db="UniProtKB">
        <authorList>
            <consortium name="RefSeq"/>
        </authorList>
    </citation>
    <scope>IDENTIFICATION</scope>
    <source>
        <tissue evidence="3">Whole organism</tissue>
    </source>
</reference>
<dbReference type="Proteomes" id="UP000694843">
    <property type="component" value="Unplaced"/>
</dbReference>
<evidence type="ECO:0000313" key="3">
    <source>
        <dbReference type="RefSeq" id="XP_018023698.1"/>
    </source>
</evidence>
<dbReference type="RefSeq" id="XP_018023698.1">
    <property type="nucleotide sequence ID" value="XM_018168209.2"/>
</dbReference>
<name>A0A8B7PC82_HYAAZ</name>
<feature type="compositionally biased region" description="Basic and acidic residues" evidence="1">
    <location>
        <begin position="15"/>
        <end position="33"/>
    </location>
</feature>
<protein>
    <submittedName>
        <fullName evidence="3">Uncharacterized protein LOC108679560</fullName>
    </submittedName>
</protein>
<sequence length="187" mass="21174">MGFCFGDHLLKVSEEESCLPERQREAADARDMRVPPIHHPSLGQAEQPQMSPFPDLMQLLGFNSDSESSSDAIFSNNHANGDSNFPSFSGDTGKRTSNHVLDEEVIPAKKIRLDLPYKSILKKTRSRRRFSTPRRTFFVDSPTTLEYASSRPPCEIRYLAELQSQMSLCFDDGVWFKKTVYSSDDSS</sequence>
<dbReference type="GeneID" id="108679560"/>
<proteinExistence type="predicted"/>
<dbReference type="OrthoDB" id="10601949at2759"/>
<evidence type="ECO:0000256" key="1">
    <source>
        <dbReference type="SAM" id="MobiDB-lite"/>
    </source>
</evidence>
<feature type="region of interest" description="Disordered" evidence="1">
    <location>
        <begin position="15"/>
        <end position="61"/>
    </location>
</feature>
<dbReference type="AlphaFoldDB" id="A0A8B7PC82"/>
<organism evidence="2 3">
    <name type="scientific">Hyalella azteca</name>
    <name type="common">Amphipod</name>
    <dbReference type="NCBI Taxonomy" id="294128"/>
    <lineage>
        <taxon>Eukaryota</taxon>
        <taxon>Metazoa</taxon>
        <taxon>Ecdysozoa</taxon>
        <taxon>Arthropoda</taxon>
        <taxon>Crustacea</taxon>
        <taxon>Multicrustacea</taxon>
        <taxon>Malacostraca</taxon>
        <taxon>Eumalacostraca</taxon>
        <taxon>Peracarida</taxon>
        <taxon>Amphipoda</taxon>
        <taxon>Senticaudata</taxon>
        <taxon>Talitrida</taxon>
        <taxon>Talitroidea</taxon>
        <taxon>Hyalellidae</taxon>
        <taxon>Hyalella</taxon>
    </lineage>
</organism>
<evidence type="ECO:0000313" key="2">
    <source>
        <dbReference type="Proteomes" id="UP000694843"/>
    </source>
</evidence>
<gene>
    <name evidence="3" type="primary">LOC108679560</name>
</gene>
<keyword evidence="2" id="KW-1185">Reference proteome</keyword>
<accession>A0A8B7PC82</accession>
<dbReference type="KEGG" id="hazt:108679560"/>